<organism evidence="21 22">
    <name type="scientific">Halochromatium glycolicum</name>
    <dbReference type="NCBI Taxonomy" id="85075"/>
    <lineage>
        <taxon>Bacteria</taxon>
        <taxon>Pseudomonadati</taxon>
        <taxon>Pseudomonadota</taxon>
        <taxon>Gammaproteobacteria</taxon>
        <taxon>Chromatiales</taxon>
        <taxon>Chromatiaceae</taxon>
        <taxon>Halochromatium</taxon>
    </lineage>
</organism>
<dbReference type="NCBIfam" id="TIGR00876">
    <property type="entry name" value="tal_mycobact"/>
    <property type="match status" value="1"/>
</dbReference>
<dbReference type="Pfam" id="PF02779">
    <property type="entry name" value="Transket_pyr"/>
    <property type="match status" value="1"/>
</dbReference>
<keyword evidence="11" id="KW-0479">Metal-binding</keyword>
<evidence type="ECO:0000256" key="6">
    <source>
        <dbReference type="ARBA" id="ARBA00003906"/>
    </source>
</evidence>
<evidence type="ECO:0000256" key="18">
    <source>
        <dbReference type="HAMAP-Rule" id="MF_00493"/>
    </source>
</evidence>
<dbReference type="NCBIfam" id="NF004559">
    <property type="entry name" value="PRK05899.2-5"/>
    <property type="match status" value="1"/>
</dbReference>
<sequence length="1002" mass="108193">MPNRQLAKLNDHGQRFWLDSLSRDMLDDGRLASRIREQGLSGITSNPAIFAKAMGDSSAYDDRIAVAIDALADDDGSVAAESVYERLATDDMRDACDLLLPVYEATDGLDGFVSLEVSPHLAYDPVATLRQARELWDRVGRPNLLIKVPGTPQGLHAVEALLVDGINVNITLLFGLDAYEQTAQTYLRAMEQRLRDGKDLQTVASVASFFLSRIDTAVDRELRQRIDPQVDERIVTEAESLLGRTAVANAQMAYARFVELTASERWQRLAEAGARTQRLVWASAGTKDPDLSDTHYIESLILPQTISTMPEATADAFDDHGWIEVSAAGSTDEAAAVLERLQRTLEIDLDAITHQLVAEGVQKFIDPYDQLLQRLTQRIERTEEAERATPLVGAANRLRAEALRMTSRAGSGHATSSLSCADLVAALFFHEMRWDPNAPGARDQDRFLLSKGHAAPILWAALSEAGAIDSDPLTLRQVDSDLEGHPTPRNPWIPVATGSLGQGLAAVNGMALADRLDGIGARLFCLLGDGECSEGSVWEAAQFAADQRLQQVVAIVDANGLEQSGPAPYGQDTSVLAGRFRAFGWRTLEIDGHDFGAILPALKATREPGPTAIIARTVKGKGVSFLEGAEGWHGKALDDDKLAQALAEIAEPDVRVLVEPRRLAAGEPTAAAKAQAASERMQAQTQAPLQVDYELGAEVATRAAFGNALEKLGSRFDDLVVLDGDVKNSTKTEQFAKAFPERFIEAQIAEQNMLGAALGLSASGKRPCVATFAAFLTRAYDIIRMAVHSQQPRMLICGSHAGVSIGEDGPSQMGLEDIAMFRALNGTTVLYPSDAVSAERLTEAGLEHDGIVYLRTTRGKTPVLYQSDEPFEIGGSKTLAESTEDRLTLVAAGITVHTALEASNRLREQGVCTRVIDAYSVKPLDVPTLKRAAEETGTLLVIEDHNRDGGLGDAVASQVGRLGRVFRLGVTGEPRSGEPETLMDRHRISGQEIEREALAVAA</sequence>
<evidence type="ECO:0000256" key="19">
    <source>
        <dbReference type="NCBIfam" id="TIGR00876"/>
    </source>
</evidence>
<dbReference type="AlphaFoldDB" id="A0AAJ0U6T4"/>
<comment type="similarity">
    <text evidence="7">Belongs to the transketolase family.</text>
</comment>
<keyword evidence="14" id="KW-0560">Oxidoreductase</keyword>
<dbReference type="GO" id="GO:0004801">
    <property type="term" value="F:transaldolase activity"/>
    <property type="evidence" value="ECO:0007669"/>
    <property type="project" value="UniProtKB-UniRule"/>
</dbReference>
<dbReference type="SUPFAM" id="SSF52922">
    <property type="entry name" value="TK C-terminal domain-like"/>
    <property type="match status" value="1"/>
</dbReference>
<comment type="pathway">
    <text evidence="18">Carbohydrate degradation; pentose phosphate pathway; D-glyceraldehyde 3-phosphate and beta-D-fructose 6-phosphate from D-ribose 5-phosphate and D-xylulose 5-phosphate (non-oxidative stage): step 2/3.</text>
</comment>
<dbReference type="NCBIfam" id="NF002881">
    <property type="entry name" value="PRK03343.1"/>
    <property type="match status" value="1"/>
</dbReference>
<dbReference type="GO" id="GO:0016624">
    <property type="term" value="F:oxidoreductase activity, acting on the aldehyde or oxo group of donors, disulfide as acceptor"/>
    <property type="evidence" value="ECO:0007669"/>
    <property type="project" value="InterPro"/>
</dbReference>
<keyword evidence="13" id="KW-0460">Magnesium</keyword>
<dbReference type="EMBL" id="NRSJ01000029">
    <property type="protein sequence ID" value="MBK1705850.1"/>
    <property type="molecule type" value="Genomic_DNA"/>
</dbReference>
<evidence type="ECO:0000256" key="1">
    <source>
        <dbReference type="ARBA" id="ARBA00001913"/>
    </source>
</evidence>
<dbReference type="GO" id="GO:0006098">
    <property type="term" value="P:pentose-phosphate shunt"/>
    <property type="evidence" value="ECO:0007669"/>
    <property type="project" value="UniProtKB-UniRule"/>
</dbReference>
<comment type="cofactor">
    <cofactor evidence="1">
        <name>Ca(2+)</name>
        <dbReference type="ChEBI" id="CHEBI:29108"/>
    </cofactor>
</comment>
<dbReference type="SMART" id="SM00861">
    <property type="entry name" value="Transket_pyr"/>
    <property type="match status" value="1"/>
</dbReference>
<dbReference type="RefSeq" id="WP_200347102.1">
    <property type="nucleotide sequence ID" value="NZ_NRSJ01000029.1"/>
</dbReference>
<dbReference type="PROSITE" id="PS00802">
    <property type="entry name" value="TRANSKETOLASE_2"/>
    <property type="match status" value="1"/>
</dbReference>
<feature type="active site" description="Schiff-base intermediate with substrate" evidence="18">
    <location>
        <position position="147"/>
    </location>
</feature>
<evidence type="ECO:0000256" key="17">
    <source>
        <dbReference type="ARBA" id="ARBA00048810"/>
    </source>
</evidence>
<evidence type="ECO:0000256" key="15">
    <source>
        <dbReference type="ARBA" id="ARBA00023052"/>
    </source>
</evidence>
<evidence type="ECO:0000256" key="12">
    <source>
        <dbReference type="ARBA" id="ARBA00022837"/>
    </source>
</evidence>
<keyword evidence="15" id="KW-0786">Thiamine pyrophosphate</keyword>
<dbReference type="GO" id="GO:0005975">
    <property type="term" value="P:carbohydrate metabolic process"/>
    <property type="evidence" value="ECO:0007669"/>
    <property type="project" value="InterPro"/>
</dbReference>
<evidence type="ECO:0000256" key="9">
    <source>
        <dbReference type="ARBA" id="ARBA00011738"/>
    </source>
</evidence>
<dbReference type="PANTHER" id="PTHR43195:SF1">
    <property type="entry name" value="FI06132P-RELATED"/>
    <property type="match status" value="1"/>
</dbReference>
<comment type="subcellular location">
    <subcellularLocation>
        <location evidence="18">Cytoplasm</location>
    </subcellularLocation>
</comment>
<reference evidence="21" key="2">
    <citation type="journal article" date="2020" name="Microorganisms">
        <title>Osmotic Adaptation and Compatible Solute Biosynthesis of Phototrophic Bacteria as Revealed from Genome Analyses.</title>
        <authorList>
            <person name="Imhoff J.F."/>
            <person name="Rahn T."/>
            <person name="Kunzel S."/>
            <person name="Keller A."/>
            <person name="Neulinger S.C."/>
        </authorList>
    </citation>
    <scope>NUCLEOTIDE SEQUENCE</scope>
    <source>
        <strain evidence="21">DSM 11080</strain>
    </source>
</reference>
<dbReference type="PROSITE" id="PS01054">
    <property type="entry name" value="TRANSALDOLASE_1"/>
    <property type="match status" value="1"/>
</dbReference>
<evidence type="ECO:0000256" key="5">
    <source>
        <dbReference type="ARBA" id="ARBA00003518"/>
    </source>
</evidence>
<protein>
    <recommendedName>
        <fullName evidence="18 19">Transaldolase</fullName>
        <ecNumber evidence="18 19">2.2.1.2</ecNumber>
    </recommendedName>
</protein>
<dbReference type="HAMAP" id="MF_00493">
    <property type="entry name" value="Transaldolase_2"/>
    <property type="match status" value="1"/>
</dbReference>
<evidence type="ECO:0000256" key="13">
    <source>
        <dbReference type="ARBA" id="ARBA00022842"/>
    </source>
</evidence>
<dbReference type="Pfam" id="PF00923">
    <property type="entry name" value="TAL_FSA"/>
    <property type="match status" value="1"/>
</dbReference>
<evidence type="ECO:0000256" key="4">
    <source>
        <dbReference type="ARBA" id="ARBA00001964"/>
    </source>
</evidence>
<evidence type="ECO:0000256" key="8">
    <source>
        <dbReference type="ARBA" id="ARBA00008426"/>
    </source>
</evidence>
<evidence type="ECO:0000256" key="14">
    <source>
        <dbReference type="ARBA" id="ARBA00023002"/>
    </source>
</evidence>
<dbReference type="InterPro" id="IPR018225">
    <property type="entry name" value="Transaldolase_AS"/>
</dbReference>
<name>A0AAJ0U6T4_9GAMM</name>
<dbReference type="Gene3D" id="3.20.20.70">
    <property type="entry name" value="Aldolase class I"/>
    <property type="match status" value="1"/>
</dbReference>
<dbReference type="CDD" id="cd02012">
    <property type="entry name" value="TPP_TK"/>
    <property type="match status" value="1"/>
</dbReference>
<dbReference type="CDD" id="cd07033">
    <property type="entry name" value="TPP_PYR_DXS_TK_like"/>
    <property type="match status" value="1"/>
</dbReference>
<dbReference type="InterPro" id="IPR051424">
    <property type="entry name" value="Transketolase-like"/>
</dbReference>
<keyword evidence="18" id="KW-0570">Pentose shunt</keyword>
<comment type="subunit">
    <text evidence="9">Homodimer.</text>
</comment>
<proteinExistence type="inferred from homology"/>
<evidence type="ECO:0000313" key="21">
    <source>
        <dbReference type="EMBL" id="MBK1705850.1"/>
    </source>
</evidence>
<keyword evidence="12" id="KW-0106">Calcium</keyword>
<dbReference type="InterPro" id="IPR020826">
    <property type="entry name" value="Transketolase_BS"/>
</dbReference>
<evidence type="ECO:0000313" key="22">
    <source>
        <dbReference type="Proteomes" id="UP001296776"/>
    </source>
</evidence>
<dbReference type="SUPFAM" id="SSF52518">
    <property type="entry name" value="Thiamin diphosphate-binding fold (THDP-binding)"/>
    <property type="match status" value="2"/>
</dbReference>
<dbReference type="InterPro" id="IPR013785">
    <property type="entry name" value="Aldolase_TIM"/>
</dbReference>
<dbReference type="InterPro" id="IPR033248">
    <property type="entry name" value="Transketolase_C"/>
</dbReference>
<dbReference type="GO" id="GO:0046872">
    <property type="term" value="F:metal ion binding"/>
    <property type="evidence" value="ECO:0007669"/>
    <property type="project" value="UniProtKB-KW"/>
</dbReference>
<keyword evidence="16 18" id="KW-0704">Schiff base</keyword>
<dbReference type="Gene3D" id="3.40.50.970">
    <property type="match status" value="2"/>
</dbReference>
<dbReference type="Pfam" id="PF02780">
    <property type="entry name" value="Transketolase_C"/>
    <property type="match status" value="1"/>
</dbReference>
<dbReference type="InterPro" id="IPR005475">
    <property type="entry name" value="Transketolase-like_Pyr-bd"/>
</dbReference>
<dbReference type="InterPro" id="IPR004732">
    <property type="entry name" value="Transaldolase_2"/>
</dbReference>
<comment type="function">
    <text evidence="5 18">Transaldolase is important for the balance of metabolites in the pentose-phosphate pathway.</text>
</comment>
<evidence type="ECO:0000259" key="20">
    <source>
        <dbReference type="SMART" id="SM00861"/>
    </source>
</evidence>
<dbReference type="Pfam" id="PF00676">
    <property type="entry name" value="E1_dh"/>
    <property type="match status" value="1"/>
</dbReference>
<reference evidence="21" key="1">
    <citation type="submission" date="2017-08" db="EMBL/GenBank/DDBJ databases">
        <authorList>
            <person name="Imhoff J.F."/>
            <person name="Rahn T."/>
            <person name="Kuenzel S."/>
            <person name="Neulinger S.C."/>
        </authorList>
    </citation>
    <scope>NUCLEOTIDE SEQUENCE</scope>
    <source>
        <strain evidence="21">DSM 11080</strain>
    </source>
</reference>
<keyword evidence="10 18" id="KW-0808">Transferase</keyword>
<gene>
    <name evidence="18" type="primary">tal</name>
    <name evidence="21" type="ORF">CKO40_15125</name>
</gene>
<dbReference type="GO" id="GO:0005737">
    <property type="term" value="C:cytoplasm"/>
    <property type="evidence" value="ECO:0007669"/>
    <property type="project" value="UniProtKB-SubCell"/>
</dbReference>
<evidence type="ECO:0000256" key="2">
    <source>
        <dbReference type="ARBA" id="ARBA00001936"/>
    </source>
</evidence>
<dbReference type="InterPro" id="IPR005474">
    <property type="entry name" value="Transketolase_N"/>
</dbReference>
<comment type="catalytic activity">
    <reaction evidence="17 18">
        <text>D-sedoheptulose 7-phosphate + D-glyceraldehyde 3-phosphate = D-erythrose 4-phosphate + beta-D-fructose 6-phosphate</text>
        <dbReference type="Rhea" id="RHEA:17053"/>
        <dbReference type="ChEBI" id="CHEBI:16897"/>
        <dbReference type="ChEBI" id="CHEBI:57483"/>
        <dbReference type="ChEBI" id="CHEBI:57634"/>
        <dbReference type="ChEBI" id="CHEBI:59776"/>
        <dbReference type="EC" id="2.2.1.2"/>
    </reaction>
</comment>
<accession>A0AAJ0U6T4</accession>
<dbReference type="FunFam" id="3.40.50.970:FF:000129">
    <property type="entry name" value="Transketolase"/>
    <property type="match status" value="1"/>
</dbReference>
<evidence type="ECO:0000256" key="16">
    <source>
        <dbReference type="ARBA" id="ARBA00023270"/>
    </source>
</evidence>
<keyword evidence="22" id="KW-1185">Reference proteome</keyword>
<dbReference type="PROSITE" id="PS00958">
    <property type="entry name" value="TRANSALDOLASE_2"/>
    <property type="match status" value="1"/>
</dbReference>
<dbReference type="GO" id="GO:0030976">
    <property type="term" value="F:thiamine pyrophosphate binding"/>
    <property type="evidence" value="ECO:0007669"/>
    <property type="project" value="TreeGrafter"/>
</dbReference>
<comment type="caution">
    <text evidence="21">The sequence shown here is derived from an EMBL/GenBank/DDBJ whole genome shotgun (WGS) entry which is preliminary data.</text>
</comment>
<dbReference type="CDD" id="cd00955">
    <property type="entry name" value="Transaldolase_like"/>
    <property type="match status" value="1"/>
</dbReference>
<keyword evidence="18" id="KW-0963">Cytoplasm</keyword>
<dbReference type="InterPro" id="IPR029061">
    <property type="entry name" value="THDP-binding"/>
</dbReference>
<comment type="similarity">
    <text evidence="8 18">Belongs to the transaldolase family. Type 2 subfamily.</text>
</comment>
<comment type="function">
    <text evidence="6">E1 component of the 2-oxoglutarate dehydrogenase (OGDH) complex which catalyzes the decarboxylation of 2-oxoglutarate, the first step in the conversion of 2-oxoglutarate to succinyl-CoA and CO(2).</text>
</comment>
<comment type="cofactor">
    <cofactor evidence="3">
        <name>Mg(2+)</name>
        <dbReference type="ChEBI" id="CHEBI:18420"/>
    </cofactor>
</comment>
<comment type="cofactor">
    <cofactor evidence="2">
        <name>Mn(2+)</name>
        <dbReference type="ChEBI" id="CHEBI:29035"/>
    </cofactor>
</comment>
<dbReference type="GO" id="GO:0004802">
    <property type="term" value="F:transketolase activity"/>
    <property type="evidence" value="ECO:0007669"/>
    <property type="project" value="TreeGrafter"/>
</dbReference>
<dbReference type="Gene3D" id="3.40.50.920">
    <property type="match status" value="1"/>
</dbReference>
<comment type="cofactor">
    <cofactor evidence="4">
        <name>thiamine diphosphate</name>
        <dbReference type="ChEBI" id="CHEBI:58937"/>
    </cofactor>
</comment>
<dbReference type="InterPro" id="IPR001017">
    <property type="entry name" value="DH_E1"/>
</dbReference>
<evidence type="ECO:0000256" key="3">
    <source>
        <dbReference type="ARBA" id="ARBA00001946"/>
    </source>
</evidence>
<dbReference type="Proteomes" id="UP001296776">
    <property type="component" value="Unassembled WGS sequence"/>
</dbReference>
<dbReference type="EC" id="2.2.1.2" evidence="18 19"/>
<dbReference type="InterPro" id="IPR001585">
    <property type="entry name" value="TAL/FSA"/>
</dbReference>
<evidence type="ECO:0000256" key="10">
    <source>
        <dbReference type="ARBA" id="ARBA00022679"/>
    </source>
</evidence>
<feature type="domain" description="Transketolase-like pyrimidine-binding" evidence="20">
    <location>
        <begin position="699"/>
        <end position="863"/>
    </location>
</feature>
<evidence type="ECO:0000256" key="11">
    <source>
        <dbReference type="ARBA" id="ARBA00022723"/>
    </source>
</evidence>
<dbReference type="SUPFAM" id="SSF51569">
    <property type="entry name" value="Aldolase"/>
    <property type="match status" value="1"/>
</dbReference>
<dbReference type="PANTHER" id="PTHR43195">
    <property type="entry name" value="TRANSKETOLASE"/>
    <property type="match status" value="1"/>
</dbReference>
<evidence type="ECO:0000256" key="7">
    <source>
        <dbReference type="ARBA" id="ARBA00007131"/>
    </source>
</evidence>
<dbReference type="InterPro" id="IPR009014">
    <property type="entry name" value="Transketo_C/PFOR_II"/>
</dbReference>